<evidence type="ECO:0000256" key="3">
    <source>
        <dbReference type="ARBA" id="ARBA00022475"/>
    </source>
</evidence>
<keyword evidence="4 11" id="KW-0812">Transmembrane</keyword>
<evidence type="ECO:0000259" key="13">
    <source>
        <dbReference type="Pfam" id="PF22618"/>
    </source>
</evidence>
<dbReference type="Proteomes" id="UP000828924">
    <property type="component" value="Chromosome"/>
</dbReference>
<evidence type="ECO:0000256" key="11">
    <source>
        <dbReference type="SAM" id="Phobius"/>
    </source>
</evidence>
<evidence type="ECO:0000256" key="1">
    <source>
        <dbReference type="ARBA" id="ARBA00004167"/>
    </source>
</evidence>
<dbReference type="Pfam" id="PF22618">
    <property type="entry name" value="RskA_N"/>
    <property type="match status" value="1"/>
</dbReference>
<dbReference type="RefSeq" id="WP_242333176.1">
    <property type="nucleotide sequence ID" value="NZ_CP071872.1"/>
</dbReference>
<organism evidence="14 15">
    <name type="scientific">Streptomyces formicae</name>
    <dbReference type="NCBI Taxonomy" id="1616117"/>
    <lineage>
        <taxon>Bacteria</taxon>
        <taxon>Bacillati</taxon>
        <taxon>Actinomycetota</taxon>
        <taxon>Actinomycetes</taxon>
        <taxon>Kitasatosporales</taxon>
        <taxon>Streptomycetaceae</taxon>
        <taxon>Streptomyces</taxon>
    </lineage>
</organism>
<evidence type="ECO:0000313" key="15">
    <source>
        <dbReference type="Proteomes" id="UP000828924"/>
    </source>
</evidence>
<dbReference type="InterPro" id="IPR041916">
    <property type="entry name" value="Anti_sigma_zinc_sf"/>
</dbReference>
<evidence type="ECO:0000256" key="7">
    <source>
        <dbReference type="ARBA" id="ARBA00023136"/>
    </source>
</evidence>
<dbReference type="Pfam" id="PF10099">
    <property type="entry name" value="RskA_C"/>
    <property type="match status" value="1"/>
</dbReference>
<feature type="transmembrane region" description="Helical" evidence="11">
    <location>
        <begin position="105"/>
        <end position="126"/>
    </location>
</feature>
<evidence type="ECO:0000256" key="5">
    <source>
        <dbReference type="ARBA" id="ARBA00022989"/>
    </source>
</evidence>
<evidence type="ECO:0000256" key="6">
    <source>
        <dbReference type="ARBA" id="ARBA00023015"/>
    </source>
</evidence>
<proteinExistence type="predicted"/>
<keyword evidence="5 11" id="KW-1133">Transmembrane helix</keyword>
<evidence type="ECO:0000256" key="2">
    <source>
        <dbReference type="ARBA" id="ARBA00004236"/>
    </source>
</evidence>
<feature type="domain" description="Anti-sigma K factor RskA C-terminal" evidence="12">
    <location>
        <begin position="110"/>
        <end position="252"/>
    </location>
</feature>
<dbReference type="InterPro" id="IPR053877">
    <property type="entry name" value="RskA_N"/>
</dbReference>
<dbReference type="InterPro" id="IPR051474">
    <property type="entry name" value="Anti-sigma-K/W_factor"/>
</dbReference>
<evidence type="ECO:0000256" key="10">
    <source>
        <dbReference type="ARBA" id="ARBA00030803"/>
    </source>
</evidence>
<evidence type="ECO:0000256" key="9">
    <source>
        <dbReference type="ARBA" id="ARBA00029829"/>
    </source>
</evidence>
<accession>A0ABY3WN91</accession>
<protein>
    <recommendedName>
        <fullName evidence="10">Regulator of SigK</fullName>
    </recommendedName>
    <alternativeName>
        <fullName evidence="9">Sigma-K anti-sigma factor RskA</fullName>
    </alternativeName>
</protein>
<dbReference type="EMBL" id="CP071872">
    <property type="protein sequence ID" value="UNM14098.1"/>
    <property type="molecule type" value="Genomic_DNA"/>
</dbReference>
<reference evidence="14 15" key="1">
    <citation type="submission" date="2021-03" db="EMBL/GenBank/DDBJ databases">
        <title>Complete genome of Streptomyces formicae strain 1H-GS9 (DSM 100524).</title>
        <authorList>
            <person name="Atanasov K.E."/>
            <person name="Altabella T."/>
            <person name="Ferrer A."/>
        </authorList>
    </citation>
    <scope>NUCLEOTIDE SEQUENCE [LARGE SCALE GENOMIC DNA]</scope>
    <source>
        <strain evidence="14 15">1H-GS9</strain>
    </source>
</reference>
<evidence type="ECO:0000259" key="12">
    <source>
        <dbReference type="Pfam" id="PF10099"/>
    </source>
</evidence>
<dbReference type="PANTHER" id="PTHR37461">
    <property type="entry name" value="ANTI-SIGMA-K FACTOR RSKA"/>
    <property type="match status" value="1"/>
</dbReference>
<evidence type="ECO:0000256" key="8">
    <source>
        <dbReference type="ARBA" id="ARBA00023163"/>
    </source>
</evidence>
<keyword evidence="3" id="KW-1003">Cell membrane</keyword>
<keyword evidence="7 11" id="KW-0472">Membrane</keyword>
<keyword evidence="15" id="KW-1185">Reference proteome</keyword>
<keyword evidence="8" id="KW-0804">Transcription</keyword>
<keyword evidence="6" id="KW-0805">Transcription regulation</keyword>
<feature type="domain" description="Anti-sigma-K factor RskA N-terminal" evidence="13">
    <location>
        <begin position="10"/>
        <end position="43"/>
    </location>
</feature>
<dbReference type="InterPro" id="IPR018764">
    <property type="entry name" value="RskA_C"/>
</dbReference>
<evidence type="ECO:0000256" key="4">
    <source>
        <dbReference type="ARBA" id="ARBA00022692"/>
    </source>
</evidence>
<gene>
    <name evidence="14" type="ORF">J4032_23865</name>
</gene>
<evidence type="ECO:0000313" key="14">
    <source>
        <dbReference type="EMBL" id="UNM14098.1"/>
    </source>
</evidence>
<dbReference type="PANTHER" id="PTHR37461:SF1">
    <property type="entry name" value="ANTI-SIGMA-K FACTOR RSKA"/>
    <property type="match status" value="1"/>
</dbReference>
<name>A0ABY3WN91_9ACTN</name>
<dbReference type="Gene3D" id="1.10.10.1320">
    <property type="entry name" value="Anti-sigma factor, zinc-finger domain"/>
    <property type="match status" value="1"/>
</dbReference>
<sequence length="261" mass="26666">MSTAGRDAELHTLTGAYALHALGERERARFERHLAACTACAQEVRELGATAVRLGLAVTETPPPAMKAQVLGRIATVRQEPPLVGDGAAAGPRVRPVGTGGRSRLTAFVLAACLAAVAGLGGVAVWQQRAADEALAEARRAQQQAGVLAQVLTAPDVRSSTTVFGDDGATGTVAVSRERDRAVFLAAGLPRPGAGKVYQLWFADGGTMRPAGLLDSEGEPEALLMDGSVGRATAMGVTVEPAGGSQAPTSEPLALLNFPAA</sequence>
<comment type="subcellular location">
    <subcellularLocation>
        <location evidence="2">Cell membrane</location>
    </subcellularLocation>
    <subcellularLocation>
        <location evidence="1">Membrane</location>
        <topology evidence="1">Single-pass membrane protein</topology>
    </subcellularLocation>
</comment>